<organism evidence="2 3">
    <name type="scientific">Metabacillus indicus</name>
    <name type="common">Bacillus indicus</name>
    <dbReference type="NCBI Taxonomy" id="246786"/>
    <lineage>
        <taxon>Bacteria</taxon>
        <taxon>Bacillati</taxon>
        <taxon>Bacillota</taxon>
        <taxon>Bacilli</taxon>
        <taxon>Bacillales</taxon>
        <taxon>Bacillaceae</taxon>
        <taxon>Metabacillus</taxon>
    </lineage>
</organism>
<feature type="transmembrane region" description="Helical" evidence="1">
    <location>
        <begin position="32"/>
        <end position="50"/>
    </location>
</feature>
<proteinExistence type="predicted"/>
<comment type="caution">
    <text evidence="2">The sequence shown here is derived from an EMBL/GenBank/DDBJ whole genome shotgun (WGS) entry which is preliminary data.</text>
</comment>
<dbReference type="RefSeq" id="WP_029566498.1">
    <property type="nucleotide sequence ID" value="NZ_JNVC02000013.1"/>
</dbReference>
<dbReference type="AlphaFoldDB" id="A0A084GNK4"/>
<evidence type="ECO:0000256" key="1">
    <source>
        <dbReference type="SAM" id="Phobius"/>
    </source>
</evidence>
<protein>
    <submittedName>
        <fullName evidence="2">Uncharacterized protein</fullName>
    </submittedName>
</protein>
<dbReference type="STRING" id="246786.GS18_0215980"/>
<reference evidence="2 3" key="1">
    <citation type="journal article" date="2005" name="Int. J. Syst. Evol. Microbiol.">
        <title>Bacillus cibi sp. nov., isolated from jeotgal, a traditional Korean fermented seafood.</title>
        <authorList>
            <person name="Yoon J.H."/>
            <person name="Lee C.H."/>
            <person name="Oh T.K."/>
        </authorList>
    </citation>
    <scope>NUCLEOTIDE SEQUENCE [LARGE SCALE GENOMIC DNA]</scope>
    <source>
        <strain evidence="2 3">DSM 16189</strain>
    </source>
</reference>
<keyword evidence="1" id="KW-0812">Transmembrane</keyword>
<dbReference type="OrthoDB" id="2932966at2"/>
<gene>
    <name evidence="2" type="ORF">GS18_0215980</name>
</gene>
<dbReference type="EMBL" id="JNVC02000013">
    <property type="protein sequence ID" value="KEZ48916.1"/>
    <property type="molecule type" value="Genomic_DNA"/>
</dbReference>
<name>A0A084GNK4_METID</name>
<keyword evidence="3" id="KW-1185">Reference proteome</keyword>
<evidence type="ECO:0000313" key="2">
    <source>
        <dbReference type="EMBL" id="KEZ48916.1"/>
    </source>
</evidence>
<evidence type="ECO:0000313" key="3">
    <source>
        <dbReference type="Proteomes" id="UP000028549"/>
    </source>
</evidence>
<keyword evidence="1" id="KW-0472">Membrane</keyword>
<sequence length="59" mass="6450">MKKNYTVMFIMLFTASITGGMAAKDLFKYSPIAGWGMGILFLLCAAYFAGKNEKKSGSQ</sequence>
<accession>A0A084GNK4</accession>
<dbReference type="Proteomes" id="UP000028549">
    <property type="component" value="Unassembled WGS sequence"/>
</dbReference>
<keyword evidence="1" id="KW-1133">Transmembrane helix</keyword>